<dbReference type="SMART" id="SM01332">
    <property type="entry name" value="Cyclin_C"/>
    <property type="match status" value="1"/>
</dbReference>
<feature type="domain" description="Cyclin-like" evidence="5">
    <location>
        <begin position="50"/>
        <end position="138"/>
    </location>
</feature>
<dbReference type="PANTHER" id="PTHR10177">
    <property type="entry name" value="CYCLINS"/>
    <property type="match status" value="1"/>
</dbReference>
<dbReference type="InterPro" id="IPR013763">
    <property type="entry name" value="Cyclin-like_dom"/>
</dbReference>
<accession>A0ABR1ZSC8</accession>
<evidence type="ECO:0000313" key="8">
    <source>
        <dbReference type="Proteomes" id="UP001396334"/>
    </source>
</evidence>
<dbReference type="Proteomes" id="UP001396334">
    <property type="component" value="Unassembled WGS sequence"/>
</dbReference>
<keyword evidence="1" id="KW-0132">Cell division</keyword>
<evidence type="ECO:0000313" key="7">
    <source>
        <dbReference type="EMBL" id="KAK8483616.1"/>
    </source>
</evidence>
<dbReference type="Gene3D" id="1.10.472.10">
    <property type="entry name" value="Cyclin-like"/>
    <property type="match status" value="2"/>
</dbReference>
<organism evidence="7 8">
    <name type="scientific">Hibiscus sabdariffa</name>
    <name type="common">roselle</name>
    <dbReference type="NCBI Taxonomy" id="183260"/>
    <lineage>
        <taxon>Eukaryota</taxon>
        <taxon>Viridiplantae</taxon>
        <taxon>Streptophyta</taxon>
        <taxon>Embryophyta</taxon>
        <taxon>Tracheophyta</taxon>
        <taxon>Spermatophyta</taxon>
        <taxon>Magnoliopsida</taxon>
        <taxon>eudicotyledons</taxon>
        <taxon>Gunneridae</taxon>
        <taxon>Pentapetalae</taxon>
        <taxon>rosids</taxon>
        <taxon>malvids</taxon>
        <taxon>Malvales</taxon>
        <taxon>Malvaceae</taxon>
        <taxon>Malvoideae</taxon>
        <taxon>Hibiscus</taxon>
    </lineage>
</organism>
<dbReference type="Pfam" id="PF00134">
    <property type="entry name" value="Cyclin_N"/>
    <property type="match status" value="1"/>
</dbReference>
<evidence type="ECO:0000259" key="6">
    <source>
        <dbReference type="SMART" id="SM01332"/>
    </source>
</evidence>
<comment type="similarity">
    <text evidence="4">Belongs to the cyclin family.</text>
</comment>
<keyword evidence="8" id="KW-1185">Reference proteome</keyword>
<dbReference type="EMBL" id="JBBPBN010000635">
    <property type="protein sequence ID" value="KAK8483616.1"/>
    <property type="molecule type" value="Genomic_DNA"/>
</dbReference>
<reference evidence="7 8" key="1">
    <citation type="journal article" date="2024" name="G3 (Bethesda)">
        <title>Genome assembly of Hibiscus sabdariffa L. provides insights into metabolisms of medicinal natural products.</title>
        <authorList>
            <person name="Kim T."/>
        </authorList>
    </citation>
    <scope>NUCLEOTIDE SEQUENCE [LARGE SCALE GENOMIC DNA]</scope>
    <source>
        <strain evidence="7">TK-2024</strain>
        <tissue evidence="7">Old leaves</tissue>
    </source>
</reference>
<comment type="caution">
    <text evidence="7">The sequence shown here is derived from an EMBL/GenBank/DDBJ whole genome shotgun (WGS) entry which is preliminary data.</text>
</comment>
<dbReference type="InterPro" id="IPR039361">
    <property type="entry name" value="Cyclin"/>
</dbReference>
<feature type="domain" description="Cyclin C-terminal" evidence="6">
    <location>
        <begin position="147"/>
        <end position="270"/>
    </location>
</feature>
<keyword evidence="3" id="KW-0131">Cell cycle</keyword>
<protein>
    <submittedName>
        <fullName evidence="7">Uncharacterized protein</fullName>
    </submittedName>
</protein>
<evidence type="ECO:0000256" key="1">
    <source>
        <dbReference type="ARBA" id="ARBA00022618"/>
    </source>
</evidence>
<dbReference type="SUPFAM" id="SSF47954">
    <property type="entry name" value="Cyclin-like"/>
    <property type="match status" value="2"/>
</dbReference>
<dbReference type="Pfam" id="PF02984">
    <property type="entry name" value="Cyclin_C"/>
    <property type="match status" value="1"/>
</dbReference>
<dbReference type="InterPro" id="IPR004367">
    <property type="entry name" value="Cyclin_C-dom"/>
</dbReference>
<evidence type="ECO:0000256" key="4">
    <source>
        <dbReference type="RuleBase" id="RU000383"/>
    </source>
</evidence>
<keyword evidence="2 4" id="KW-0195">Cyclin</keyword>
<name>A0ABR1ZSC8_9ROSI</name>
<proteinExistence type="inferred from homology"/>
<evidence type="ECO:0000256" key="3">
    <source>
        <dbReference type="ARBA" id="ARBA00023306"/>
    </source>
</evidence>
<sequence length="393" mass="44291">MTLFLCYTFALRYVSFSSYFRCMAVQRPSTDYMETVQRDINVEMRASLIDGLLRATENKRILLPPETLCMAVNYIDRYLSSISINRQQLQLLGLACMLIAYKHESVKSAIPKVIVLCNITGKTYHKAKIVQMESAVLNHLDFEMSVPTAYYFLAQFICAAKTSNHDHPLQWECLSSYILELSLVEYSMLQYAQPLIAASAAFLARFILSPLEKPWDSKLRGYTLYQPSDLVECVMALHRLYRTGGGPNSTAIRSKYGQSKYFFVATRDCHATIPDEFFQDVSSSSGSLFALDLSAASPDSHLDKMPVFNHTSTLVSTRFQASQVGEEQSIKGEVAPGSGTSKGIKRAAEESVEMEDCSGNRIFYHPCHYLKLAFLKCLGLDSSSETFEQRKQR</sequence>
<dbReference type="SMART" id="SM00385">
    <property type="entry name" value="CYCLIN"/>
    <property type="match status" value="2"/>
</dbReference>
<gene>
    <name evidence="7" type="ORF">V6N11_057805</name>
</gene>
<feature type="domain" description="Cyclin-like" evidence="5">
    <location>
        <begin position="151"/>
        <end position="239"/>
    </location>
</feature>
<evidence type="ECO:0000256" key="2">
    <source>
        <dbReference type="ARBA" id="ARBA00023127"/>
    </source>
</evidence>
<evidence type="ECO:0000259" key="5">
    <source>
        <dbReference type="SMART" id="SM00385"/>
    </source>
</evidence>
<dbReference type="InterPro" id="IPR006671">
    <property type="entry name" value="Cyclin_N"/>
</dbReference>
<dbReference type="InterPro" id="IPR036915">
    <property type="entry name" value="Cyclin-like_sf"/>
</dbReference>